<evidence type="ECO:0000313" key="4">
    <source>
        <dbReference type="Proteomes" id="UP001327560"/>
    </source>
</evidence>
<dbReference type="InterPro" id="IPR009060">
    <property type="entry name" value="UBA-like_sf"/>
</dbReference>
<dbReference type="Pfam" id="PF06972">
    <property type="entry name" value="GIP1_N"/>
    <property type="match status" value="1"/>
</dbReference>
<feature type="region of interest" description="Disordered" evidence="1">
    <location>
        <begin position="425"/>
        <end position="460"/>
    </location>
</feature>
<feature type="compositionally biased region" description="Polar residues" evidence="1">
    <location>
        <begin position="221"/>
        <end position="248"/>
    </location>
</feature>
<accession>A0AAQ3JMW4</accession>
<dbReference type="InterPro" id="IPR044277">
    <property type="entry name" value="GIP1"/>
</dbReference>
<dbReference type="SUPFAM" id="SSF46934">
    <property type="entry name" value="UBA-like"/>
    <property type="match status" value="1"/>
</dbReference>
<name>A0AAQ3JMW4_9LILI</name>
<dbReference type="Proteomes" id="UP001327560">
    <property type="component" value="Chromosome 1"/>
</dbReference>
<feature type="region of interest" description="Disordered" evidence="1">
    <location>
        <begin position="216"/>
        <end position="303"/>
    </location>
</feature>
<feature type="region of interest" description="Disordered" evidence="1">
    <location>
        <begin position="144"/>
        <end position="173"/>
    </location>
</feature>
<proteinExistence type="predicted"/>
<gene>
    <name evidence="3" type="ORF">Cni_G01666</name>
</gene>
<evidence type="ECO:0000313" key="3">
    <source>
        <dbReference type="EMBL" id="WOK92974.1"/>
    </source>
</evidence>
<organism evidence="3 4">
    <name type="scientific">Canna indica</name>
    <name type="common">Indian-shot</name>
    <dbReference type="NCBI Taxonomy" id="4628"/>
    <lineage>
        <taxon>Eukaryota</taxon>
        <taxon>Viridiplantae</taxon>
        <taxon>Streptophyta</taxon>
        <taxon>Embryophyta</taxon>
        <taxon>Tracheophyta</taxon>
        <taxon>Spermatophyta</taxon>
        <taxon>Magnoliopsida</taxon>
        <taxon>Liliopsida</taxon>
        <taxon>Zingiberales</taxon>
        <taxon>Cannaceae</taxon>
        <taxon>Canna</taxon>
    </lineage>
</organism>
<feature type="compositionally biased region" description="Basic and acidic residues" evidence="1">
    <location>
        <begin position="67"/>
        <end position="79"/>
    </location>
</feature>
<sequence>MSGGGARVSIPASVRRTIQNIKEIAGHHSDEDVYAMLKECAMDPNETAQKLLLQDTFHEVKRKRDKRKENVRENPDLRWRQGAQGRGGRGGRVNYPLSHLSNGGVEGKKNLSRNENGVQQGPDKVNKCSPAVATSIENKITTSISSKTDIPSSTQQSLSQTSVDGGKTSREEVSIAETRIRAEAAEHVLVPSLDAHSPGDMGDTNGTIQSQGTPVKVEANKSASPHISRSEFSSLSTEGSTEMSSSNVHGEIQVKPQGSEVNQLQSASQVPSLSSFGGHTGSRPSSNYNDQPQQLAGSQKAVPNREWKLKSANANPVQASGSTDDSDGEMLVGAVSLSLPSTHSDLSETSSNLEKKLDELQLSVRQHVIIPNHLQVPDSERHGLSFGSFDASFNFKMGFTNGHMSDTSATLSSGLSCDVEEIVEQPTSSLDGAPSAAQETDFSEVPEQPKSPTQVPEIYSSREAATSGLPSMKEHDLAKEEPVVAPEDPKYQTNQPLPVNSTFGFSPQVFGSQFSPFGSSEPQAHNTTHVPNIVVQQPFDMSASYYTQLYRPTADADGHMSPFLAPGGSTKYNGNVAVVPTQTSHGQQESGNSAVLSNSGSTQPATQAVCSMQSSIAVSQQPVPVYRQPAAVHLSHYPMPYSQYFPMFYVPPTLHPFLSSAGFPQQPPIGSMYPQPGAAAAAAATPVKFPVPQYKQGTDIGNSALIGTAAGYGTYNSMPAGYTPNPHLSSGNSTGSEDPSSAQFKENNFYSSEQQQSESSAVWIPAAAHGRDISSLQASSFYSIPPQGQHMTFAPTPTVHSAFNGIYHPTPAVAASAVHPLVQQSQSVAGAAEMTAPPAVYQQAQHAQINWTNNY</sequence>
<reference evidence="3 4" key="1">
    <citation type="submission" date="2023-10" db="EMBL/GenBank/DDBJ databases">
        <title>Chromosome-scale genome assembly provides insights into flower coloration mechanisms of Canna indica.</title>
        <authorList>
            <person name="Li C."/>
        </authorList>
    </citation>
    <scope>NUCLEOTIDE SEQUENCE [LARGE SCALE GENOMIC DNA]</scope>
    <source>
        <tissue evidence="3">Flower</tissue>
    </source>
</reference>
<dbReference type="GO" id="GO:0051082">
    <property type="term" value="F:unfolded protein binding"/>
    <property type="evidence" value="ECO:0007669"/>
    <property type="project" value="TreeGrafter"/>
</dbReference>
<feature type="compositionally biased region" description="Polar residues" evidence="1">
    <location>
        <begin position="259"/>
        <end position="297"/>
    </location>
</feature>
<feature type="compositionally biased region" description="Low complexity" evidence="1">
    <location>
        <begin position="152"/>
        <end position="162"/>
    </location>
</feature>
<feature type="domain" description="GBF-interacting protein 1 N-terminal" evidence="2">
    <location>
        <begin position="10"/>
        <end position="69"/>
    </location>
</feature>
<dbReference type="PANTHER" id="PTHR46775">
    <property type="entry name" value="FLOCCULATION PROTEIN (DUF1296)"/>
    <property type="match status" value="1"/>
</dbReference>
<evidence type="ECO:0000256" key="1">
    <source>
        <dbReference type="SAM" id="MobiDB-lite"/>
    </source>
</evidence>
<protein>
    <submittedName>
        <fullName evidence="3">GBF-interacting protein 1-like isoform X5</fullName>
    </submittedName>
</protein>
<feature type="region of interest" description="Disordered" evidence="1">
    <location>
        <begin position="723"/>
        <end position="743"/>
    </location>
</feature>
<feature type="region of interest" description="Disordered" evidence="1">
    <location>
        <begin position="60"/>
        <end position="129"/>
    </location>
</feature>
<dbReference type="InterPro" id="IPR009719">
    <property type="entry name" value="GIP1_N"/>
</dbReference>
<feature type="compositionally biased region" description="Polar residues" evidence="1">
    <location>
        <begin position="726"/>
        <end position="743"/>
    </location>
</feature>
<keyword evidence="4" id="KW-1185">Reference proteome</keyword>
<dbReference type="EMBL" id="CP136890">
    <property type="protein sequence ID" value="WOK92974.1"/>
    <property type="molecule type" value="Genomic_DNA"/>
</dbReference>
<dbReference type="PANTHER" id="PTHR46775:SF1">
    <property type="entry name" value="FLOCCULATION PROTEIN (DUF1296)"/>
    <property type="match status" value="1"/>
</dbReference>
<dbReference type="AlphaFoldDB" id="A0AAQ3JMW4"/>
<evidence type="ECO:0000259" key="2">
    <source>
        <dbReference type="Pfam" id="PF06972"/>
    </source>
</evidence>